<feature type="transmembrane region" description="Helical" evidence="6">
    <location>
        <begin position="244"/>
        <end position="266"/>
    </location>
</feature>
<gene>
    <name evidence="7" type="ORF">PLOB_00012349</name>
</gene>
<feature type="transmembrane region" description="Helical" evidence="6">
    <location>
        <begin position="182"/>
        <end position="199"/>
    </location>
</feature>
<protein>
    <recommendedName>
        <fullName evidence="9">Cholinephosphotransferase 1</fullName>
    </recommendedName>
</protein>
<evidence type="ECO:0000256" key="4">
    <source>
        <dbReference type="ARBA" id="ARBA00023136"/>
    </source>
</evidence>
<dbReference type="EMBL" id="CALNXK010000169">
    <property type="protein sequence ID" value="CAH3171979.1"/>
    <property type="molecule type" value="Genomic_DNA"/>
</dbReference>
<name>A0ABN8R3E8_9CNID</name>
<dbReference type="InterPro" id="IPR000462">
    <property type="entry name" value="CDP-OH_P_trans"/>
</dbReference>
<evidence type="ECO:0000313" key="7">
    <source>
        <dbReference type="EMBL" id="CAH3171979.1"/>
    </source>
</evidence>
<dbReference type="PANTHER" id="PTHR10414">
    <property type="entry name" value="ETHANOLAMINEPHOSPHOTRANSFERASE"/>
    <property type="match status" value="1"/>
</dbReference>
<evidence type="ECO:0000256" key="5">
    <source>
        <dbReference type="RuleBase" id="RU003750"/>
    </source>
</evidence>
<keyword evidence="6" id="KW-0812">Transmembrane</keyword>
<reference evidence="7 8" key="1">
    <citation type="submission" date="2022-05" db="EMBL/GenBank/DDBJ databases">
        <authorList>
            <consortium name="Genoscope - CEA"/>
            <person name="William W."/>
        </authorList>
    </citation>
    <scope>NUCLEOTIDE SEQUENCE [LARGE SCALE GENOMIC DNA]</scope>
</reference>
<comment type="similarity">
    <text evidence="2 5">Belongs to the CDP-alcohol phosphatidyltransferase class-I family.</text>
</comment>
<dbReference type="PANTHER" id="PTHR10414:SF37">
    <property type="entry name" value="BB IN A BOXCAR, ISOFORM C"/>
    <property type="match status" value="1"/>
</dbReference>
<proteinExistence type="inferred from homology"/>
<evidence type="ECO:0008006" key="9">
    <source>
        <dbReference type="Google" id="ProtNLM"/>
    </source>
</evidence>
<keyword evidence="4 6" id="KW-0472">Membrane</keyword>
<dbReference type="PROSITE" id="PS00379">
    <property type="entry name" value="CDP_ALCOHOL_P_TRANSF"/>
    <property type="match status" value="1"/>
</dbReference>
<dbReference type="Proteomes" id="UP001159405">
    <property type="component" value="Unassembled WGS sequence"/>
</dbReference>
<feature type="transmembrane region" description="Helical" evidence="6">
    <location>
        <begin position="278"/>
        <end position="297"/>
    </location>
</feature>
<evidence type="ECO:0000313" key="8">
    <source>
        <dbReference type="Proteomes" id="UP001159405"/>
    </source>
</evidence>
<evidence type="ECO:0000256" key="2">
    <source>
        <dbReference type="ARBA" id="ARBA00010441"/>
    </source>
</evidence>
<dbReference type="Gene3D" id="1.20.120.1760">
    <property type="match status" value="1"/>
</dbReference>
<organism evidence="7 8">
    <name type="scientific">Porites lobata</name>
    <dbReference type="NCBI Taxonomy" id="104759"/>
    <lineage>
        <taxon>Eukaryota</taxon>
        <taxon>Metazoa</taxon>
        <taxon>Cnidaria</taxon>
        <taxon>Anthozoa</taxon>
        <taxon>Hexacorallia</taxon>
        <taxon>Scleractinia</taxon>
        <taxon>Fungiina</taxon>
        <taxon>Poritidae</taxon>
        <taxon>Porites</taxon>
    </lineage>
</organism>
<dbReference type="Pfam" id="PF01066">
    <property type="entry name" value="CDP-OH_P_transf"/>
    <property type="match status" value="1"/>
</dbReference>
<dbReference type="PIRSF" id="PIRSF015665">
    <property type="entry name" value="CHOPT"/>
    <property type="match status" value="1"/>
</dbReference>
<keyword evidence="3 5" id="KW-0808">Transferase</keyword>
<sequence>MISVLNERQLKRLSEHKYSAECCTILDPYFQVYWRWLVEQLPLWLAPNTLTVSGLAVNVITSLILIGYCPQAKGEAPGWAFILSAVGLFVYQSLDAIDGKQARRTKSASPLGELVDHGCDSVSMVIMVLAITVAMELGHEPAWMFFLPFMATFMFYCAHWQAYVTGTIRFGKIDVTELQVTGMIMFFLSGIFGVQLWSLQVPYLDVSLKKFLLWIAVGGSIYTLSTTFLQIYEGGKGKNGSTVAGTSVLSPLFPITFMLLTAYLTARTSSSLFQKHPCLFVLAFGMACSKITIKLVVGCMTRSPVEVKDSTMIGGILQILNIHYGSPIDEYLLLWCMIGHVMFELLRYNFALASEICNYLNIYFFSITPPPIKSDDKDK</sequence>
<feature type="transmembrane region" description="Helical" evidence="6">
    <location>
        <begin position="76"/>
        <end position="94"/>
    </location>
</feature>
<accession>A0ABN8R3E8</accession>
<evidence type="ECO:0000256" key="1">
    <source>
        <dbReference type="ARBA" id="ARBA00004370"/>
    </source>
</evidence>
<feature type="transmembrane region" description="Helical" evidence="6">
    <location>
        <begin position="211"/>
        <end position="232"/>
    </location>
</feature>
<comment type="subcellular location">
    <subcellularLocation>
        <location evidence="1">Membrane</location>
    </subcellularLocation>
</comment>
<keyword evidence="8" id="KW-1185">Reference proteome</keyword>
<feature type="transmembrane region" description="Helical" evidence="6">
    <location>
        <begin position="50"/>
        <end position="69"/>
    </location>
</feature>
<comment type="caution">
    <text evidence="7">The sequence shown here is derived from an EMBL/GenBank/DDBJ whole genome shotgun (WGS) entry which is preliminary data.</text>
</comment>
<keyword evidence="6" id="KW-1133">Transmembrane helix</keyword>
<dbReference type="InterPro" id="IPR048254">
    <property type="entry name" value="CDP_ALCOHOL_P_TRANSF_CS"/>
</dbReference>
<evidence type="ECO:0000256" key="6">
    <source>
        <dbReference type="SAM" id="Phobius"/>
    </source>
</evidence>
<evidence type="ECO:0000256" key="3">
    <source>
        <dbReference type="ARBA" id="ARBA00022679"/>
    </source>
</evidence>
<dbReference type="InterPro" id="IPR043130">
    <property type="entry name" value="CDP-OH_PTrfase_TM_dom"/>
</dbReference>
<dbReference type="InterPro" id="IPR014472">
    <property type="entry name" value="CHOPT"/>
</dbReference>
<feature type="transmembrane region" description="Helical" evidence="6">
    <location>
        <begin position="142"/>
        <end position="162"/>
    </location>
</feature>